<reference evidence="1" key="1">
    <citation type="journal article" date="2014" name="Front. Microbiol.">
        <title>High frequency of phylogenetically diverse reductive dehalogenase-homologous genes in deep subseafloor sedimentary metagenomes.</title>
        <authorList>
            <person name="Kawai M."/>
            <person name="Futagami T."/>
            <person name="Toyoda A."/>
            <person name="Takaki Y."/>
            <person name="Nishi S."/>
            <person name="Hori S."/>
            <person name="Arai W."/>
            <person name="Tsubouchi T."/>
            <person name="Morono Y."/>
            <person name="Uchiyama I."/>
            <person name="Ito T."/>
            <person name="Fujiyama A."/>
            <person name="Inagaki F."/>
            <person name="Takami H."/>
        </authorList>
    </citation>
    <scope>NUCLEOTIDE SEQUENCE</scope>
    <source>
        <strain evidence="1">Expedition CK06-06</strain>
    </source>
</reference>
<comment type="caution">
    <text evidence="1">The sequence shown here is derived from an EMBL/GenBank/DDBJ whole genome shotgun (WGS) entry which is preliminary data.</text>
</comment>
<protein>
    <submittedName>
        <fullName evidence="1">Uncharacterized protein</fullName>
    </submittedName>
</protein>
<accession>X0UBN7</accession>
<feature type="non-terminal residue" evidence="1">
    <location>
        <position position="1"/>
    </location>
</feature>
<evidence type="ECO:0000313" key="1">
    <source>
        <dbReference type="EMBL" id="GAG03219.1"/>
    </source>
</evidence>
<dbReference type="AlphaFoldDB" id="X0UBN7"/>
<name>X0UBN7_9ZZZZ</name>
<sequence length="54" mass="6352">FSGRLKRGKCLVCGDEKTEAHHEDYSKPLEVKWLCKKHHSELHYKQHYQGSQGN</sequence>
<organism evidence="1">
    <name type="scientific">marine sediment metagenome</name>
    <dbReference type="NCBI Taxonomy" id="412755"/>
    <lineage>
        <taxon>unclassified sequences</taxon>
        <taxon>metagenomes</taxon>
        <taxon>ecological metagenomes</taxon>
    </lineage>
</organism>
<dbReference type="EMBL" id="BARS01024037">
    <property type="protein sequence ID" value="GAG03219.1"/>
    <property type="molecule type" value="Genomic_DNA"/>
</dbReference>
<proteinExistence type="predicted"/>
<gene>
    <name evidence="1" type="ORF">S01H1_38208</name>
</gene>